<evidence type="ECO:0000256" key="1">
    <source>
        <dbReference type="SAM" id="MobiDB-lite"/>
    </source>
</evidence>
<sequence>MLQLSMVDRLLLFGMPIVAAIVVALVFVLIARTRFDPPPSSAARLRMNDDGTLSEAVEQDRGHALAA</sequence>
<evidence type="ECO:0000313" key="4">
    <source>
        <dbReference type="Proteomes" id="UP000219440"/>
    </source>
</evidence>
<dbReference type="RefSeq" id="WP_097060352.1">
    <property type="nucleotide sequence ID" value="NZ_BMLC01000001.1"/>
</dbReference>
<dbReference type="EMBL" id="OCST01000002">
    <property type="protein sequence ID" value="SOE61343.1"/>
    <property type="molecule type" value="Genomic_DNA"/>
</dbReference>
<keyword evidence="2" id="KW-1133">Transmembrane helix</keyword>
<organism evidence="3 4">
    <name type="scientific">Salinibacterium xinjiangense</name>
    <dbReference type="NCBI Taxonomy" id="386302"/>
    <lineage>
        <taxon>Bacteria</taxon>
        <taxon>Bacillati</taxon>
        <taxon>Actinomycetota</taxon>
        <taxon>Actinomycetes</taxon>
        <taxon>Micrococcales</taxon>
        <taxon>Microbacteriaceae</taxon>
        <taxon>Salinibacterium</taxon>
    </lineage>
</organism>
<keyword evidence="4" id="KW-1185">Reference proteome</keyword>
<proteinExistence type="predicted"/>
<accession>A0A2C8ZBB2</accession>
<protein>
    <submittedName>
        <fullName evidence="3">Uncharacterized protein</fullName>
    </submittedName>
</protein>
<keyword evidence="2" id="KW-0472">Membrane</keyword>
<name>A0A2C8ZBB2_9MICO</name>
<evidence type="ECO:0000313" key="3">
    <source>
        <dbReference type="EMBL" id="SOE61343.1"/>
    </source>
</evidence>
<reference evidence="3 4" key="1">
    <citation type="submission" date="2017-09" db="EMBL/GenBank/DDBJ databases">
        <authorList>
            <person name="Ehlers B."/>
            <person name="Leendertz F.H."/>
        </authorList>
    </citation>
    <scope>NUCLEOTIDE SEQUENCE [LARGE SCALE GENOMIC DNA]</scope>
    <source>
        <strain evidence="3 4">CGMCC 1.05381</strain>
    </source>
</reference>
<dbReference type="AlphaFoldDB" id="A0A2C8ZBB2"/>
<feature type="compositionally biased region" description="Basic and acidic residues" evidence="1">
    <location>
        <begin position="58"/>
        <end position="67"/>
    </location>
</feature>
<evidence type="ECO:0000256" key="2">
    <source>
        <dbReference type="SAM" id="Phobius"/>
    </source>
</evidence>
<feature type="region of interest" description="Disordered" evidence="1">
    <location>
        <begin position="36"/>
        <end position="67"/>
    </location>
</feature>
<keyword evidence="2" id="KW-0812">Transmembrane</keyword>
<dbReference type="Proteomes" id="UP000219440">
    <property type="component" value="Unassembled WGS sequence"/>
</dbReference>
<gene>
    <name evidence="3" type="ORF">SAMN06296378_1248</name>
</gene>
<feature type="transmembrane region" description="Helical" evidence="2">
    <location>
        <begin position="12"/>
        <end position="31"/>
    </location>
</feature>